<comment type="caution">
    <text evidence="3">The sequence shown here is derived from an EMBL/GenBank/DDBJ whole genome shotgun (WGS) entry which is preliminary data.</text>
</comment>
<feature type="repeat" description="PPR" evidence="2">
    <location>
        <begin position="228"/>
        <end position="262"/>
    </location>
</feature>
<dbReference type="InterPro" id="IPR011990">
    <property type="entry name" value="TPR-like_helical_dom_sf"/>
</dbReference>
<feature type="repeat" description="PPR" evidence="2">
    <location>
        <begin position="197"/>
        <end position="227"/>
    </location>
</feature>
<dbReference type="Proteomes" id="UP001370490">
    <property type="component" value="Unassembled WGS sequence"/>
</dbReference>
<sequence length="398" mass="44634">MAFSLSANHFLALLTTKPNQNPHNANLPTSTTKPAISTHLLNNFNTPFELKQLHAYFIKTNTSLSLLPLSRVAHTCSLSPDFSYAHQIFQQSDKPEIHVWNSCLKAFAESNSPSNAIQLFVHLLEYNILPDVFTCSFVLKACTSLSDISFAKMVHGFVEKMGFKSNDFLQNMFLHLYASCGDFGDASRMFGTMSQKDVVSWNTMITQLVKRGDIQGAYDLFCKMPEKNTRSWASMISGFVQCRRPKEAIRVFLEMEELGMRPNEVTVVAVFAACADLGALELGRRVHEKRFAVYYPQPSLSPKAPLLSLGIDSCMRSWEEIPINFASLERQHKEGPTVATSGTSYCVNPKTDWVGEWKVPTLAIKKVFIANNTSVIQDEVDVFLCQFNFLMSACSVEC</sequence>
<protein>
    <submittedName>
        <fullName evidence="3">Pentatricopeptide repeat</fullName>
    </submittedName>
</protein>
<dbReference type="PANTHER" id="PTHR47926:SF458">
    <property type="entry name" value="PENTATRICOPEPTIDE REPEAT-CONTAINING PROTEIN"/>
    <property type="match status" value="1"/>
</dbReference>
<dbReference type="Gene3D" id="1.25.40.10">
    <property type="entry name" value="Tetratricopeptide repeat domain"/>
    <property type="match status" value="2"/>
</dbReference>
<name>A0AAN8W9I6_9MAGN</name>
<dbReference type="InterPro" id="IPR002885">
    <property type="entry name" value="PPR_rpt"/>
</dbReference>
<evidence type="ECO:0000313" key="4">
    <source>
        <dbReference type="Proteomes" id="UP001370490"/>
    </source>
</evidence>
<dbReference type="AlphaFoldDB" id="A0AAN8W9I6"/>
<dbReference type="PROSITE" id="PS51375">
    <property type="entry name" value="PPR"/>
    <property type="match status" value="2"/>
</dbReference>
<evidence type="ECO:0000256" key="2">
    <source>
        <dbReference type="PROSITE-ProRule" id="PRU00708"/>
    </source>
</evidence>
<keyword evidence="1" id="KW-0677">Repeat</keyword>
<proteinExistence type="predicted"/>
<dbReference type="InterPro" id="IPR046960">
    <property type="entry name" value="PPR_At4g14850-like_plant"/>
</dbReference>
<dbReference type="FunFam" id="1.25.40.10:FF:000348">
    <property type="entry name" value="Pentatricopeptide repeat-containing protein chloroplastic"/>
    <property type="match status" value="1"/>
</dbReference>
<dbReference type="GO" id="GO:0009451">
    <property type="term" value="P:RNA modification"/>
    <property type="evidence" value="ECO:0007669"/>
    <property type="project" value="InterPro"/>
</dbReference>
<evidence type="ECO:0000313" key="3">
    <source>
        <dbReference type="EMBL" id="KAK6945634.1"/>
    </source>
</evidence>
<reference evidence="3 4" key="1">
    <citation type="submission" date="2023-12" db="EMBL/GenBank/DDBJ databases">
        <title>A high-quality genome assembly for Dillenia turbinata (Dilleniales).</title>
        <authorList>
            <person name="Chanderbali A."/>
        </authorList>
    </citation>
    <scope>NUCLEOTIDE SEQUENCE [LARGE SCALE GENOMIC DNA]</scope>
    <source>
        <strain evidence="3">LSX21</strain>
        <tissue evidence="3">Leaf</tissue>
    </source>
</reference>
<accession>A0AAN8W9I6</accession>
<gene>
    <name evidence="3" type="ORF">RJ641_013178</name>
</gene>
<organism evidence="3 4">
    <name type="scientific">Dillenia turbinata</name>
    <dbReference type="NCBI Taxonomy" id="194707"/>
    <lineage>
        <taxon>Eukaryota</taxon>
        <taxon>Viridiplantae</taxon>
        <taxon>Streptophyta</taxon>
        <taxon>Embryophyta</taxon>
        <taxon>Tracheophyta</taxon>
        <taxon>Spermatophyta</taxon>
        <taxon>Magnoliopsida</taxon>
        <taxon>eudicotyledons</taxon>
        <taxon>Gunneridae</taxon>
        <taxon>Pentapetalae</taxon>
        <taxon>Dilleniales</taxon>
        <taxon>Dilleniaceae</taxon>
        <taxon>Dillenia</taxon>
    </lineage>
</organism>
<dbReference type="InterPro" id="IPR036643">
    <property type="entry name" value="RNApol_insert_sf"/>
</dbReference>
<keyword evidence="4" id="KW-1185">Reference proteome</keyword>
<dbReference type="NCBIfam" id="TIGR00756">
    <property type="entry name" value="PPR"/>
    <property type="match status" value="2"/>
</dbReference>
<dbReference type="EMBL" id="JBAMMX010000002">
    <property type="protein sequence ID" value="KAK6945634.1"/>
    <property type="molecule type" value="Genomic_DNA"/>
</dbReference>
<dbReference type="GO" id="GO:0003723">
    <property type="term" value="F:RNA binding"/>
    <property type="evidence" value="ECO:0007669"/>
    <property type="project" value="InterPro"/>
</dbReference>
<dbReference type="Gene3D" id="2.170.120.12">
    <property type="entry name" value="DNA-directed RNA polymerase, insert domain"/>
    <property type="match status" value="1"/>
</dbReference>
<evidence type="ECO:0000256" key="1">
    <source>
        <dbReference type="ARBA" id="ARBA00022737"/>
    </source>
</evidence>
<dbReference type="PANTHER" id="PTHR47926">
    <property type="entry name" value="PENTATRICOPEPTIDE REPEAT-CONTAINING PROTEIN"/>
    <property type="match status" value="1"/>
</dbReference>
<dbReference type="Pfam" id="PF13041">
    <property type="entry name" value="PPR_2"/>
    <property type="match status" value="1"/>
</dbReference>